<evidence type="ECO:0008006" key="3">
    <source>
        <dbReference type="Google" id="ProtNLM"/>
    </source>
</evidence>
<evidence type="ECO:0000313" key="2">
    <source>
        <dbReference type="Proteomes" id="UP000198870"/>
    </source>
</evidence>
<name>A0A1G5AYT8_9BACT</name>
<dbReference type="EMBL" id="FMUX01000001">
    <property type="protein sequence ID" value="SCX82971.1"/>
    <property type="molecule type" value="Genomic_DNA"/>
</dbReference>
<dbReference type="PANTHER" id="PTHR36456:SF1">
    <property type="entry name" value="UPF0232 PROTEIN SCO3875"/>
    <property type="match status" value="1"/>
</dbReference>
<evidence type="ECO:0000313" key="1">
    <source>
        <dbReference type="EMBL" id="SCX82971.1"/>
    </source>
</evidence>
<organism evidence="1 2">
    <name type="scientific">Desulfoluna spongiiphila</name>
    <dbReference type="NCBI Taxonomy" id="419481"/>
    <lineage>
        <taxon>Bacteria</taxon>
        <taxon>Pseudomonadati</taxon>
        <taxon>Thermodesulfobacteriota</taxon>
        <taxon>Desulfobacteria</taxon>
        <taxon>Desulfobacterales</taxon>
        <taxon>Desulfolunaceae</taxon>
        <taxon>Desulfoluna</taxon>
    </lineage>
</organism>
<dbReference type="Proteomes" id="UP000198870">
    <property type="component" value="Unassembled WGS sequence"/>
</dbReference>
<proteinExistence type="predicted"/>
<accession>A0A1G5AYT8</accession>
<gene>
    <name evidence="1" type="ORF">SAMN05216233_101526</name>
</gene>
<sequence length="119" mass="13330">MAGVVNLRAMKRREKKDGATHVGDILSKHMGTLAGRADLELLSLWKTWTEAVGEEVARHTRPKAFKGALLLVTVDSSVWIHHLSMMKDEIMARINTQLGEDTLREIRFSIGHVEEDGRG</sequence>
<reference evidence="1 2" key="1">
    <citation type="submission" date="2016-10" db="EMBL/GenBank/DDBJ databases">
        <authorList>
            <person name="de Groot N.N."/>
        </authorList>
    </citation>
    <scope>NUCLEOTIDE SEQUENCE [LARGE SCALE GENOMIC DNA]</scope>
    <source>
        <strain evidence="1 2">AA1</strain>
    </source>
</reference>
<dbReference type="Pfam" id="PF05258">
    <property type="entry name" value="DciA"/>
    <property type="match status" value="1"/>
</dbReference>
<dbReference type="AlphaFoldDB" id="A0A1G5AYT8"/>
<dbReference type="OrthoDB" id="5471833at2"/>
<dbReference type="InterPro" id="IPR007922">
    <property type="entry name" value="DciA-like"/>
</dbReference>
<dbReference type="STRING" id="419481.SAMN05216233_101526"/>
<keyword evidence="2" id="KW-1185">Reference proteome</keyword>
<protein>
    <recommendedName>
        <fullName evidence="3">DUF721 domain-containing protein</fullName>
    </recommendedName>
</protein>
<dbReference type="PANTHER" id="PTHR36456">
    <property type="entry name" value="UPF0232 PROTEIN SCO3875"/>
    <property type="match status" value="1"/>
</dbReference>